<dbReference type="EMBL" id="JBHLWI010000053">
    <property type="protein sequence ID" value="MFC0264444.1"/>
    <property type="molecule type" value="Genomic_DNA"/>
</dbReference>
<name>A0ABV6FXT1_9BACT</name>
<evidence type="ECO:0000313" key="1">
    <source>
        <dbReference type="EMBL" id="MFC0264444.1"/>
    </source>
</evidence>
<dbReference type="Proteomes" id="UP001589797">
    <property type="component" value="Unassembled WGS sequence"/>
</dbReference>
<proteinExistence type="predicted"/>
<dbReference type="InterPro" id="IPR023393">
    <property type="entry name" value="START-like_dom_sf"/>
</dbReference>
<evidence type="ECO:0000313" key="2">
    <source>
        <dbReference type="Proteomes" id="UP001589797"/>
    </source>
</evidence>
<protein>
    <submittedName>
        <fullName evidence="1">SRPBCC family protein</fullName>
    </submittedName>
</protein>
<dbReference type="CDD" id="cd07818">
    <property type="entry name" value="SRPBCC_1"/>
    <property type="match status" value="1"/>
</dbReference>
<dbReference type="SUPFAM" id="SSF55961">
    <property type="entry name" value="Bet v1-like"/>
    <property type="match status" value="1"/>
</dbReference>
<dbReference type="RefSeq" id="WP_382388994.1">
    <property type="nucleotide sequence ID" value="NZ_JBHLWI010000053.1"/>
</dbReference>
<gene>
    <name evidence="1" type="ORF">ACFFIP_17285</name>
</gene>
<keyword evidence="2" id="KW-1185">Reference proteome</keyword>
<reference evidence="1 2" key="1">
    <citation type="submission" date="2024-09" db="EMBL/GenBank/DDBJ databases">
        <authorList>
            <person name="Sun Q."/>
            <person name="Mori K."/>
        </authorList>
    </citation>
    <scope>NUCLEOTIDE SEQUENCE [LARGE SCALE GENOMIC DNA]</scope>
    <source>
        <strain evidence="1 2">CCM 7650</strain>
    </source>
</reference>
<sequence length="178" mass="20650">MKVLKIILIALGMLIIVPMVMALFTKKEYAVEREIIIQLPKETVFEYVKYLKNQQNYSKWATMDPNQVSTFRGVDGELGFVYAWVGNDEVGEGEQEIISIREGERIDYELRFIKPFESTSAAYISTEKIEEFNTLVKWGFNGKMNYPMNAFLLFMDMDSIIGEDLEFGLQRLKSILED</sequence>
<comment type="caution">
    <text evidence="1">The sequence shown here is derived from an EMBL/GenBank/DDBJ whole genome shotgun (WGS) entry which is preliminary data.</text>
</comment>
<accession>A0ABV6FXT1</accession>
<organism evidence="1 2">
    <name type="scientific">Fontibacter flavus</name>
    <dbReference type="NCBI Taxonomy" id="654838"/>
    <lineage>
        <taxon>Bacteria</taxon>
        <taxon>Pseudomonadati</taxon>
        <taxon>Bacteroidota</taxon>
        <taxon>Cytophagia</taxon>
        <taxon>Cytophagales</taxon>
        <taxon>Cyclobacteriaceae</taxon>
        <taxon>Fontibacter</taxon>
    </lineage>
</organism>
<dbReference type="Gene3D" id="3.30.530.20">
    <property type="match status" value="1"/>
</dbReference>